<sequence length="140" mass="15314">MSDIVNASTGELITPGAQAEVEGMLAVPPGFYGSPLGAGEIADMIDAAGELVAHIGRVVTLLYEQRHRAEETYQAKVAEYMVMHAKDGAVLARQFALFKTQQELLDLNLAKEKLRYAEEMQKAVHDRSIGLMAISKRLVQ</sequence>
<evidence type="ECO:0000313" key="1">
    <source>
        <dbReference type="EMBL" id="QDZ15806.1"/>
    </source>
</evidence>
<reference evidence="1 2" key="1">
    <citation type="submission" date="2019-07" db="EMBL/GenBank/DDBJ databases">
        <title>Full genome sequence of Humibacter sp. WJ7-1.</title>
        <authorList>
            <person name="Im W.-T."/>
        </authorList>
    </citation>
    <scope>NUCLEOTIDE SEQUENCE [LARGE SCALE GENOMIC DNA]</scope>
    <source>
        <strain evidence="1 2">WJ7-1</strain>
    </source>
</reference>
<gene>
    <name evidence="1" type="ORF">FPZ11_14455</name>
</gene>
<proteinExistence type="predicted"/>
<dbReference type="Proteomes" id="UP000320216">
    <property type="component" value="Chromosome"/>
</dbReference>
<dbReference type="AlphaFoldDB" id="A0A5B8M681"/>
<dbReference type="EMBL" id="CP042305">
    <property type="protein sequence ID" value="QDZ15806.1"/>
    <property type="molecule type" value="Genomic_DNA"/>
</dbReference>
<accession>A0A5B8M681</accession>
<protein>
    <submittedName>
        <fullName evidence="1">Uncharacterized protein</fullName>
    </submittedName>
</protein>
<dbReference type="RefSeq" id="WP_146321840.1">
    <property type="nucleotide sequence ID" value="NZ_CP042305.1"/>
</dbReference>
<evidence type="ECO:0000313" key="2">
    <source>
        <dbReference type="Proteomes" id="UP000320216"/>
    </source>
</evidence>
<dbReference type="OrthoDB" id="5117887at2"/>
<dbReference type="KEGG" id="huw:FPZ11_14455"/>
<keyword evidence="2" id="KW-1185">Reference proteome</keyword>
<organism evidence="1 2">
    <name type="scientific">Humibacter ginsenosidimutans</name>
    <dbReference type="NCBI Taxonomy" id="2599293"/>
    <lineage>
        <taxon>Bacteria</taxon>
        <taxon>Bacillati</taxon>
        <taxon>Actinomycetota</taxon>
        <taxon>Actinomycetes</taxon>
        <taxon>Micrococcales</taxon>
        <taxon>Microbacteriaceae</taxon>
        <taxon>Humibacter</taxon>
    </lineage>
</organism>
<name>A0A5B8M681_9MICO</name>